<evidence type="ECO:0000313" key="3">
    <source>
        <dbReference type="Proteomes" id="UP000028185"/>
    </source>
</evidence>
<reference evidence="2 3" key="1">
    <citation type="journal article" date="2014" name="Genome Announc.">
        <title>Whole-Genome Sequence of Streptococcus suis Serotype 4 Reference Strain 6407.</title>
        <authorList>
            <person name="Wang K."/>
            <person name="Chen J."/>
            <person name="Yao H."/>
            <person name="Lu C."/>
        </authorList>
    </citation>
    <scope>NUCLEOTIDE SEQUENCE [LARGE SCALE GENOMIC DNA]</scope>
    <source>
        <strain evidence="2">6407</strain>
    </source>
</reference>
<keyword evidence="1" id="KW-1133">Transmembrane helix</keyword>
<dbReference type="EMBL" id="CP008921">
    <property type="protein sequence ID" value="AIG44322.1"/>
    <property type="molecule type" value="Genomic_DNA"/>
</dbReference>
<sequence length="243" mass="28007">MRESSIIKNSLFWEWRCLTTSSQFYIYLILSGMYYLLLALLNFFEVGFGEYLLKGPGLDGIETISLLSYLLFQAQNIFLLQQLFSGLSTTNFNLTILRIGSIKDWFLVKLVSLIFLSLLLGLFQTVPLFFIGNMDYLFFLHFFVVNSTNFILFSSLLFLLFHFDFSDAVSFCITYSLLVFIIFSGEILGENTNYFVTILARVAEYEKNSNLSLFIAIFFEIILSAAILSFIKIRYSLGGKIHE</sequence>
<accession>A0A075SG75</accession>
<protein>
    <submittedName>
        <fullName evidence="2">Uncharacterized protein</fullName>
    </submittedName>
</protein>
<feature type="transmembrane region" description="Helical" evidence="1">
    <location>
        <begin position="24"/>
        <end position="44"/>
    </location>
</feature>
<gene>
    <name evidence="2" type="ORF">ID09_09905</name>
</gene>
<proteinExistence type="predicted"/>
<keyword evidence="1" id="KW-0812">Transmembrane</keyword>
<dbReference type="PATRIC" id="fig|1214179.4.peg.1968"/>
<dbReference type="Proteomes" id="UP000028185">
    <property type="component" value="Chromosome"/>
</dbReference>
<feature type="transmembrane region" description="Helical" evidence="1">
    <location>
        <begin position="168"/>
        <end position="189"/>
    </location>
</feature>
<evidence type="ECO:0000256" key="1">
    <source>
        <dbReference type="SAM" id="Phobius"/>
    </source>
</evidence>
<feature type="transmembrane region" description="Helical" evidence="1">
    <location>
        <begin position="105"/>
        <end position="130"/>
    </location>
</feature>
<organism evidence="2 3">
    <name type="scientific">Streptococcus suis 6407</name>
    <dbReference type="NCBI Taxonomy" id="1214179"/>
    <lineage>
        <taxon>Bacteria</taxon>
        <taxon>Bacillati</taxon>
        <taxon>Bacillota</taxon>
        <taxon>Bacilli</taxon>
        <taxon>Lactobacillales</taxon>
        <taxon>Streptococcaceae</taxon>
        <taxon>Streptococcus</taxon>
    </lineage>
</organism>
<evidence type="ECO:0000313" key="2">
    <source>
        <dbReference type="EMBL" id="AIG44322.1"/>
    </source>
</evidence>
<feature type="transmembrane region" description="Helical" evidence="1">
    <location>
        <begin position="209"/>
        <end position="231"/>
    </location>
</feature>
<keyword evidence="1" id="KW-0472">Membrane</keyword>
<dbReference type="HOGENOM" id="CLU_1142115_0_0_9"/>
<name>A0A075SG75_STRSU</name>
<dbReference type="AlphaFoldDB" id="A0A075SG75"/>
<feature type="transmembrane region" description="Helical" evidence="1">
    <location>
        <begin position="136"/>
        <end position="161"/>
    </location>
</feature>